<evidence type="ECO:0000313" key="2">
    <source>
        <dbReference type="EMBL" id="NSJ51694.1"/>
    </source>
</evidence>
<sequence>MWRFLLIVTLSVRVVAIFVFSDLIVFIIMRRDYDSAVMTVGFIGFAMGATF</sequence>
<comment type="caution">
    <text evidence="2">The sequence shown here is derived from an EMBL/GenBank/DDBJ whole genome shotgun (WGS) entry which is preliminary data.</text>
</comment>
<keyword evidence="1" id="KW-0812">Transmembrane</keyword>
<dbReference type="Proteomes" id="UP000669239">
    <property type="component" value="Unassembled WGS sequence"/>
</dbReference>
<name>A0ABX2HQI3_9FIRM</name>
<protein>
    <submittedName>
        <fullName evidence="2">Uncharacterized protein</fullName>
    </submittedName>
</protein>
<keyword evidence="1" id="KW-1133">Transmembrane helix</keyword>
<feature type="transmembrane region" description="Helical" evidence="1">
    <location>
        <begin position="6"/>
        <end position="28"/>
    </location>
</feature>
<dbReference type="RefSeq" id="WP_080637138.1">
    <property type="nucleotide sequence ID" value="NZ_JAAITT010000046.1"/>
</dbReference>
<accession>A0ABX2HQI3</accession>
<evidence type="ECO:0000256" key="1">
    <source>
        <dbReference type="SAM" id="Phobius"/>
    </source>
</evidence>
<keyword evidence="1" id="KW-0472">Membrane</keyword>
<gene>
    <name evidence="2" type="ORF">G5B36_23755</name>
</gene>
<keyword evidence="3" id="KW-1185">Reference proteome</keyword>
<reference evidence="2 3" key="1">
    <citation type="journal article" date="2020" name="Cell Host Microbe">
        <title>Functional and Genomic Variation between Human-Derived Isolates of Lachnospiraceae Reveals Inter- and Intra-Species Diversity.</title>
        <authorList>
            <person name="Sorbara M.T."/>
            <person name="Littmann E.R."/>
            <person name="Fontana E."/>
            <person name="Moody T.U."/>
            <person name="Kohout C.E."/>
            <person name="Gjonbalaj M."/>
            <person name="Eaton V."/>
            <person name="Seok R."/>
            <person name="Leiner I.M."/>
            <person name="Pamer E.G."/>
        </authorList>
    </citation>
    <scope>NUCLEOTIDE SEQUENCE [LARGE SCALE GENOMIC DNA]</scope>
    <source>
        <strain evidence="2 3">MSK.1.17</strain>
    </source>
</reference>
<dbReference type="InterPro" id="IPR004445">
    <property type="entry name" value="GltS"/>
</dbReference>
<dbReference type="Pfam" id="PF03616">
    <property type="entry name" value="Glt_symporter"/>
    <property type="match status" value="1"/>
</dbReference>
<proteinExistence type="predicted"/>
<evidence type="ECO:0000313" key="3">
    <source>
        <dbReference type="Proteomes" id="UP000669239"/>
    </source>
</evidence>
<organism evidence="2 3">
    <name type="scientific">Enterocloster aldenensis</name>
    <dbReference type="NCBI Taxonomy" id="358742"/>
    <lineage>
        <taxon>Bacteria</taxon>
        <taxon>Bacillati</taxon>
        <taxon>Bacillota</taxon>
        <taxon>Clostridia</taxon>
        <taxon>Lachnospirales</taxon>
        <taxon>Lachnospiraceae</taxon>
        <taxon>Enterocloster</taxon>
    </lineage>
</organism>
<dbReference type="EMBL" id="JAAITT010000046">
    <property type="protein sequence ID" value="NSJ51694.1"/>
    <property type="molecule type" value="Genomic_DNA"/>
</dbReference>